<accession>A0A5B9P978</accession>
<protein>
    <submittedName>
        <fullName evidence="1">Uncharacterized protein</fullName>
    </submittedName>
</protein>
<proteinExistence type="predicted"/>
<organism evidence="1 2">
    <name type="scientific">Mariniblastus fucicola</name>
    <dbReference type="NCBI Taxonomy" id="980251"/>
    <lineage>
        <taxon>Bacteria</taxon>
        <taxon>Pseudomonadati</taxon>
        <taxon>Planctomycetota</taxon>
        <taxon>Planctomycetia</taxon>
        <taxon>Pirellulales</taxon>
        <taxon>Pirellulaceae</taxon>
        <taxon>Mariniblastus</taxon>
    </lineage>
</organism>
<evidence type="ECO:0000313" key="2">
    <source>
        <dbReference type="Proteomes" id="UP000322214"/>
    </source>
</evidence>
<evidence type="ECO:0000313" key="1">
    <source>
        <dbReference type="EMBL" id="QEG21989.1"/>
    </source>
</evidence>
<dbReference type="AlphaFoldDB" id="A0A5B9P978"/>
<sequence>MLLIVAFLAALLAWRIDRTIQAATHKADFAKLLGARRASDQAGLFSTPSMAVDTIAEHQLYDIMYEIDDKSEQFLHMMSVYSLRERIEDPRLVRMYIQSSMRDLGCETIVDLRRLVDGANWKWNAVLKSKTPESQEFEAFIEVLRGFLWVAKP</sequence>
<dbReference type="EMBL" id="CP042912">
    <property type="protein sequence ID" value="QEG21989.1"/>
    <property type="molecule type" value="Genomic_DNA"/>
</dbReference>
<reference evidence="1 2" key="1">
    <citation type="submission" date="2019-08" db="EMBL/GenBank/DDBJ databases">
        <title>Deep-cultivation of Planctomycetes and their phenomic and genomic characterization uncovers novel biology.</title>
        <authorList>
            <person name="Wiegand S."/>
            <person name="Jogler M."/>
            <person name="Boedeker C."/>
            <person name="Pinto D."/>
            <person name="Vollmers J."/>
            <person name="Rivas-Marin E."/>
            <person name="Kohn T."/>
            <person name="Peeters S.H."/>
            <person name="Heuer A."/>
            <person name="Rast P."/>
            <person name="Oberbeckmann S."/>
            <person name="Bunk B."/>
            <person name="Jeske O."/>
            <person name="Meyerdierks A."/>
            <person name="Storesund J.E."/>
            <person name="Kallscheuer N."/>
            <person name="Luecker S."/>
            <person name="Lage O.M."/>
            <person name="Pohl T."/>
            <person name="Merkel B.J."/>
            <person name="Hornburger P."/>
            <person name="Mueller R.-W."/>
            <person name="Bruemmer F."/>
            <person name="Labrenz M."/>
            <person name="Spormann A.M."/>
            <person name="Op den Camp H."/>
            <person name="Overmann J."/>
            <person name="Amann R."/>
            <person name="Jetten M.S.M."/>
            <person name="Mascher T."/>
            <person name="Medema M.H."/>
            <person name="Devos D.P."/>
            <person name="Kaster A.-K."/>
            <person name="Ovreas L."/>
            <person name="Rohde M."/>
            <person name="Galperin M.Y."/>
            <person name="Jogler C."/>
        </authorList>
    </citation>
    <scope>NUCLEOTIDE SEQUENCE [LARGE SCALE GENOMIC DNA]</scope>
    <source>
        <strain evidence="1 2">FC18</strain>
    </source>
</reference>
<gene>
    <name evidence="1" type="ORF">MFFC18_18500</name>
</gene>
<dbReference type="KEGG" id="mff:MFFC18_18500"/>
<name>A0A5B9P978_9BACT</name>
<keyword evidence="2" id="KW-1185">Reference proteome</keyword>
<dbReference type="Proteomes" id="UP000322214">
    <property type="component" value="Chromosome"/>
</dbReference>